<dbReference type="InterPro" id="IPR013525">
    <property type="entry name" value="ABC2_TM"/>
</dbReference>
<feature type="domain" description="ABC-2 type transporter transmembrane" evidence="6">
    <location>
        <begin position="31"/>
        <end position="236"/>
    </location>
</feature>
<evidence type="ECO:0000256" key="2">
    <source>
        <dbReference type="ARBA" id="ARBA00022692"/>
    </source>
</evidence>
<evidence type="ECO:0000313" key="7">
    <source>
        <dbReference type="EMBL" id="CAB4943050.1"/>
    </source>
</evidence>
<evidence type="ECO:0000256" key="5">
    <source>
        <dbReference type="SAM" id="Phobius"/>
    </source>
</evidence>
<organism evidence="7">
    <name type="scientific">freshwater metagenome</name>
    <dbReference type="NCBI Taxonomy" id="449393"/>
    <lineage>
        <taxon>unclassified sequences</taxon>
        <taxon>metagenomes</taxon>
        <taxon>ecological metagenomes</taxon>
    </lineage>
</organism>
<dbReference type="AlphaFoldDB" id="A0A6J7JHV9"/>
<dbReference type="PANTHER" id="PTHR43229:SF2">
    <property type="entry name" value="NODULATION PROTEIN J"/>
    <property type="match status" value="1"/>
</dbReference>
<dbReference type="GO" id="GO:0043190">
    <property type="term" value="C:ATP-binding cassette (ABC) transporter complex"/>
    <property type="evidence" value="ECO:0007669"/>
    <property type="project" value="InterPro"/>
</dbReference>
<name>A0A6J7JHV9_9ZZZZ</name>
<protein>
    <submittedName>
        <fullName evidence="7">Unannotated protein</fullName>
    </submittedName>
</protein>
<reference evidence="7" key="1">
    <citation type="submission" date="2020-05" db="EMBL/GenBank/DDBJ databases">
        <authorList>
            <person name="Chiriac C."/>
            <person name="Salcher M."/>
            <person name="Ghai R."/>
            <person name="Kavagutti S V."/>
        </authorList>
    </citation>
    <scope>NUCLEOTIDE SEQUENCE</scope>
</reference>
<dbReference type="PANTHER" id="PTHR43229">
    <property type="entry name" value="NODULATION PROTEIN J"/>
    <property type="match status" value="1"/>
</dbReference>
<evidence type="ECO:0000256" key="1">
    <source>
        <dbReference type="ARBA" id="ARBA00004141"/>
    </source>
</evidence>
<sequence length="274" mass="29145">MSASQAKTSQGIDPTVIRARSAGSLSDLISISGRAIRAIPRDPEQFIPAMLVPLFFFVVNVGSLQNIAESTGAVGNFKAFQLPVAILFASTGVSRASALVYDIQDGYFDRLLMTPVKRPTLLLGLLAADFAMIVALCIPVLLLGTILGVHFATGFLGLFAFLFMAGCWGVAFNGFTYAIALKTGSPAAVNSSFILFFPFAFLTTSFLPKEALTGWLATIAEWNPVSYMLAGLRAILSGGWEWGTIGTAFFAIALVGILSMTLSLLALKSRVKRG</sequence>
<proteinExistence type="predicted"/>
<feature type="transmembrane region" description="Helical" evidence="5">
    <location>
        <begin position="187"/>
        <end position="207"/>
    </location>
</feature>
<evidence type="ECO:0000259" key="6">
    <source>
        <dbReference type="Pfam" id="PF01061"/>
    </source>
</evidence>
<dbReference type="PIRSF" id="PIRSF006648">
    <property type="entry name" value="DrrB"/>
    <property type="match status" value="1"/>
</dbReference>
<dbReference type="EMBL" id="CAFBNL010000006">
    <property type="protein sequence ID" value="CAB4943050.1"/>
    <property type="molecule type" value="Genomic_DNA"/>
</dbReference>
<feature type="transmembrane region" description="Helical" evidence="5">
    <location>
        <begin position="155"/>
        <end position="180"/>
    </location>
</feature>
<dbReference type="InterPro" id="IPR000412">
    <property type="entry name" value="ABC_2_transport"/>
</dbReference>
<gene>
    <name evidence="7" type="ORF">UFOPK3789_00200</name>
</gene>
<keyword evidence="3 5" id="KW-1133">Transmembrane helix</keyword>
<dbReference type="Pfam" id="PF01061">
    <property type="entry name" value="ABC2_membrane"/>
    <property type="match status" value="1"/>
</dbReference>
<dbReference type="GO" id="GO:0140359">
    <property type="term" value="F:ABC-type transporter activity"/>
    <property type="evidence" value="ECO:0007669"/>
    <property type="project" value="InterPro"/>
</dbReference>
<evidence type="ECO:0000256" key="3">
    <source>
        <dbReference type="ARBA" id="ARBA00022989"/>
    </source>
</evidence>
<feature type="transmembrane region" description="Helical" evidence="5">
    <location>
        <begin position="80"/>
        <end position="101"/>
    </location>
</feature>
<comment type="subcellular location">
    <subcellularLocation>
        <location evidence="1">Membrane</location>
        <topology evidence="1">Multi-pass membrane protein</topology>
    </subcellularLocation>
</comment>
<keyword evidence="4 5" id="KW-0472">Membrane</keyword>
<feature type="transmembrane region" description="Helical" evidence="5">
    <location>
        <begin position="46"/>
        <end position="68"/>
    </location>
</feature>
<evidence type="ECO:0000256" key="4">
    <source>
        <dbReference type="ARBA" id="ARBA00023136"/>
    </source>
</evidence>
<dbReference type="InterPro" id="IPR051784">
    <property type="entry name" value="Nod_factor_ABC_transporter"/>
</dbReference>
<accession>A0A6J7JHV9</accession>
<feature type="transmembrane region" description="Helical" evidence="5">
    <location>
        <begin position="242"/>
        <end position="267"/>
    </location>
</feature>
<keyword evidence="2 5" id="KW-0812">Transmembrane</keyword>
<feature type="transmembrane region" description="Helical" evidence="5">
    <location>
        <begin position="121"/>
        <end position="149"/>
    </location>
</feature>